<dbReference type="AlphaFoldDB" id="A0A017T6X9"/>
<dbReference type="PROSITE" id="PS51257">
    <property type="entry name" value="PROKAR_LIPOPROTEIN"/>
    <property type="match status" value="1"/>
</dbReference>
<dbReference type="EMBL" id="ASRX01000028">
    <property type="protein sequence ID" value="EYF04979.1"/>
    <property type="molecule type" value="Genomic_DNA"/>
</dbReference>
<organism evidence="2 3">
    <name type="scientific">Chondromyces apiculatus DSM 436</name>
    <dbReference type="NCBI Taxonomy" id="1192034"/>
    <lineage>
        <taxon>Bacteria</taxon>
        <taxon>Pseudomonadati</taxon>
        <taxon>Myxococcota</taxon>
        <taxon>Polyangia</taxon>
        <taxon>Polyangiales</taxon>
        <taxon>Polyangiaceae</taxon>
        <taxon>Chondromyces</taxon>
    </lineage>
</organism>
<dbReference type="OrthoDB" id="5511429at2"/>
<keyword evidence="3" id="KW-1185">Reference proteome</keyword>
<dbReference type="Proteomes" id="UP000019678">
    <property type="component" value="Unassembled WGS sequence"/>
</dbReference>
<comment type="caution">
    <text evidence="2">The sequence shown here is derived from an EMBL/GenBank/DDBJ whole genome shotgun (WGS) entry which is preliminary data.</text>
</comment>
<gene>
    <name evidence="2" type="ORF">CAP_3790</name>
</gene>
<accession>A0A017T6X9</accession>
<evidence type="ECO:0000313" key="2">
    <source>
        <dbReference type="EMBL" id="EYF04979.1"/>
    </source>
</evidence>
<evidence type="ECO:0000313" key="3">
    <source>
        <dbReference type="Proteomes" id="UP000019678"/>
    </source>
</evidence>
<feature type="region of interest" description="Disordered" evidence="1">
    <location>
        <begin position="23"/>
        <end position="56"/>
    </location>
</feature>
<protein>
    <recommendedName>
        <fullName evidence="4">Lipoprotein</fullName>
    </recommendedName>
</protein>
<name>A0A017T6X9_9BACT</name>
<sequence length="279" mass="27589">MNVFRGALVATLVLGLVACGNKDDDAGTVPLPPTTPVSPTPEPAPTPTPTPTTSMQIEGANPKVEARVKAELDGRADGITGSALAVTGATASLQTPANWTVTKGAVNVVSTADKKAQFAATATGTEGASAKLSTATEALGFASCEWGSTESLTLGKSKLSATAADGVCTRSGVQVRTAWVTAEGLLVVGGWEPSGDSAGVFGAMRSIAKAGGGTGGGDGISACCAALQQNSASAPPEQKGFYISAAAACNSLRSNPDARAALNQVRALLASANVPASCR</sequence>
<evidence type="ECO:0000256" key="1">
    <source>
        <dbReference type="SAM" id="MobiDB-lite"/>
    </source>
</evidence>
<evidence type="ECO:0008006" key="4">
    <source>
        <dbReference type="Google" id="ProtNLM"/>
    </source>
</evidence>
<reference evidence="2 3" key="1">
    <citation type="submission" date="2013-05" db="EMBL/GenBank/DDBJ databases">
        <title>Genome assembly of Chondromyces apiculatus DSM 436.</title>
        <authorList>
            <person name="Sharma G."/>
            <person name="Khatri I."/>
            <person name="Kaur C."/>
            <person name="Mayilraj S."/>
            <person name="Subramanian S."/>
        </authorList>
    </citation>
    <scope>NUCLEOTIDE SEQUENCE [LARGE SCALE GENOMIC DNA]</scope>
    <source>
        <strain evidence="2 3">DSM 436</strain>
    </source>
</reference>
<dbReference type="RefSeq" id="WP_052375519.1">
    <property type="nucleotide sequence ID" value="NZ_ASRX01000028.1"/>
</dbReference>
<proteinExistence type="predicted"/>
<feature type="compositionally biased region" description="Pro residues" evidence="1">
    <location>
        <begin position="30"/>
        <end position="50"/>
    </location>
</feature>